<evidence type="ECO:0000313" key="2">
    <source>
        <dbReference type="EMBL" id="TLS51110.1"/>
    </source>
</evidence>
<proteinExistence type="predicted"/>
<reference evidence="2 3" key="1">
    <citation type="submission" date="2019-05" db="EMBL/GenBank/DDBJ databases">
        <authorList>
            <person name="Narsing Rao M.P."/>
            <person name="Li W.J."/>
        </authorList>
    </citation>
    <scope>NUCLEOTIDE SEQUENCE [LARGE SCALE GENOMIC DNA]</scope>
    <source>
        <strain evidence="2 3">SYSU_K30003</strain>
    </source>
</reference>
<evidence type="ECO:0000256" key="1">
    <source>
        <dbReference type="SAM" id="MobiDB-lite"/>
    </source>
</evidence>
<dbReference type="EMBL" id="VCIW01000011">
    <property type="protein sequence ID" value="TLS51110.1"/>
    <property type="molecule type" value="Genomic_DNA"/>
</dbReference>
<sequence>MKNDAKITHAENELHRMSATEVALDDRGPGGNNVASVNKETAGKEALRSMALNETDKRKLTDLETGDESDPGDRASVPRGIWPYDE</sequence>
<dbReference type="RefSeq" id="WP_138195462.1">
    <property type="nucleotide sequence ID" value="NZ_VCIW01000011.1"/>
</dbReference>
<evidence type="ECO:0000313" key="3">
    <source>
        <dbReference type="Proteomes" id="UP000309676"/>
    </source>
</evidence>
<gene>
    <name evidence="2" type="ORF">FE782_17130</name>
</gene>
<dbReference type="Proteomes" id="UP000309676">
    <property type="component" value="Unassembled WGS sequence"/>
</dbReference>
<organism evidence="2 3">
    <name type="scientific">Paenibacillus antri</name>
    <dbReference type="NCBI Taxonomy" id="2582848"/>
    <lineage>
        <taxon>Bacteria</taxon>
        <taxon>Bacillati</taxon>
        <taxon>Bacillota</taxon>
        <taxon>Bacilli</taxon>
        <taxon>Bacillales</taxon>
        <taxon>Paenibacillaceae</taxon>
        <taxon>Paenibacillus</taxon>
    </lineage>
</organism>
<accession>A0A5R9GAJ1</accession>
<feature type="region of interest" description="Disordered" evidence="1">
    <location>
        <begin position="23"/>
        <end position="86"/>
    </location>
</feature>
<keyword evidence="3" id="KW-1185">Reference proteome</keyword>
<comment type="caution">
    <text evidence="2">The sequence shown here is derived from an EMBL/GenBank/DDBJ whole genome shotgun (WGS) entry which is preliminary data.</text>
</comment>
<dbReference type="AlphaFoldDB" id="A0A5R9GAJ1"/>
<protein>
    <submittedName>
        <fullName evidence="2">Uncharacterized protein</fullName>
    </submittedName>
</protein>
<name>A0A5R9GAJ1_9BACL</name>